<evidence type="ECO:0000313" key="1">
    <source>
        <dbReference type="EMBL" id="PKI26119.1"/>
    </source>
</evidence>
<sequence length="48" mass="4676">AGLGRTGLLDRTGCCSGLGRYLMAAAGLLDVGRATAGHGLGFWAAGPS</sequence>
<reference evidence="1 2" key="1">
    <citation type="submission" date="2017-11" db="EMBL/GenBank/DDBJ databases">
        <title>De-novo sequencing of pomegranate (Punica granatum L.) genome.</title>
        <authorList>
            <person name="Akparov Z."/>
            <person name="Amiraslanov A."/>
            <person name="Hajiyeva S."/>
            <person name="Abbasov M."/>
            <person name="Kaur K."/>
            <person name="Hamwieh A."/>
            <person name="Solovyev V."/>
            <person name="Salamov A."/>
            <person name="Braich B."/>
            <person name="Kosarev P."/>
            <person name="Mahmoud A."/>
            <person name="Hajiyev E."/>
            <person name="Babayeva S."/>
            <person name="Izzatullayeva V."/>
            <person name="Mammadov A."/>
            <person name="Mammadov A."/>
            <person name="Sharifova S."/>
            <person name="Ojaghi J."/>
            <person name="Eynullazada K."/>
            <person name="Bayramov B."/>
            <person name="Abdulazimova A."/>
            <person name="Shahmuradov I."/>
        </authorList>
    </citation>
    <scope>NUCLEOTIDE SEQUENCE [LARGE SCALE GENOMIC DNA]</scope>
    <source>
        <strain evidence="2">cv. AG2017</strain>
        <tissue evidence="1">Leaf</tissue>
    </source>
</reference>
<dbReference type="Proteomes" id="UP000233551">
    <property type="component" value="Unassembled WGS sequence"/>
</dbReference>
<name>A0A2I0HFG3_PUNGR</name>
<protein>
    <submittedName>
        <fullName evidence="1">Uncharacterized protein</fullName>
    </submittedName>
</protein>
<accession>A0A2I0HFG3</accession>
<organism evidence="1 2">
    <name type="scientific">Punica granatum</name>
    <name type="common">Pomegranate</name>
    <dbReference type="NCBI Taxonomy" id="22663"/>
    <lineage>
        <taxon>Eukaryota</taxon>
        <taxon>Viridiplantae</taxon>
        <taxon>Streptophyta</taxon>
        <taxon>Embryophyta</taxon>
        <taxon>Tracheophyta</taxon>
        <taxon>Spermatophyta</taxon>
        <taxon>Magnoliopsida</taxon>
        <taxon>eudicotyledons</taxon>
        <taxon>Gunneridae</taxon>
        <taxon>Pentapetalae</taxon>
        <taxon>rosids</taxon>
        <taxon>malvids</taxon>
        <taxon>Myrtales</taxon>
        <taxon>Lythraceae</taxon>
        <taxon>Punica</taxon>
    </lineage>
</organism>
<gene>
    <name evidence="1" type="ORF">CRG98_049192</name>
</gene>
<comment type="caution">
    <text evidence="1">The sequence shown here is derived from an EMBL/GenBank/DDBJ whole genome shotgun (WGS) entry which is preliminary data.</text>
</comment>
<dbReference type="EMBL" id="PGOL01036636">
    <property type="protein sequence ID" value="PKI26119.1"/>
    <property type="molecule type" value="Genomic_DNA"/>
</dbReference>
<dbReference type="AlphaFoldDB" id="A0A2I0HFG3"/>
<proteinExistence type="predicted"/>
<keyword evidence="2" id="KW-1185">Reference proteome</keyword>
<feature type="non-terminal residue" evidence="1">
    <location>
        <position position="1"/>
    </location>
</feature>
<evidence type="ECO:0000313" key="2">
    <source>
        <dbReference type="Proteomes" id="UP000233551"/>
    </source>
</evidence>